<dbReference type="Pfam" id="PF13401">
    <property type="entry name" value="AAA_22"/>
    <property type="match status" value="1"/>
</dbReference>
<protein>
    <recommendedName>
        <fullName evidence="1">ORC1/DEAH AAA+ ATPase domain-containing protein</fullName>
    </recommendedName>
</protein>
<dbReference type="Proteomes" id="UP000018690">
    <property type="component" value="Unassembled WGS sequence"/>
</dbReference>
<dbReference type="GO" id="GO:0016887">
    <property type="term" value="F:ATP hydrolysis activity"/>
    <property type="evidence" value="ECO:0007669"/>
    <property type="project" value="InterPro"/>
</dbReference>
<dbReference type="InterPro" id="IPR052026">
    <property type="entry name" value="ExeA_AAA_ATPase_DNA-bind"/>
</dbReference>
<evidence type="ECO:0000313" key="2">
    <source>
        <dbReference type="EMBL" id="ETD17687.1"/>
    </source>
</evidence>
<feature type="domain" description="ORC1/DEAH AAA+ ATPase" evidence="1">
    <location>
        <begin position="41"/>
        <end position="169"/>
    </location>
</feature>
<organism evidence="2 3">
    <name type="scientific">Mediterraneibacter gnavus (strain CC55_001C)</name>
    <dbReference type="NCBI Taxonomy" id="1073375"/>
    <lineage>
        <taxon>Bacteria</taxon>
        <taxon>Bacillati</taxon>
        <taxon>Bacillota</taxon>
        <taxon>Clostridia</taxon>
        <taxon>Lachnospirales</taxon>
        <taxon>Lachnospiraceae</taxon>
        <taxon>Mediterraneibacter</taxon>
    </lineage>
</organism>
<evidence type="ECO:0000313" key="3">
    <source>
        <dbReference type="Proteomes" id="UP000018690"/>
    </source>
</evidence>
<dbReference type="RefSeq" id="WP_009245601.1">
    <property type="nucleotide sequence ID" value="NZ_KI669416.1"/>
</dbReference>
<gene>
    <name evidence="2" type="ORF">HMPREF1201_02023</name>
</gene>
<comment type="caution">
    <text evidence="2">The sequence shown here is derived from an EMBL/GenBank/DDBJ whole genome shotgun (WGS) entry which is preliminary data.</text>
</comment>
<dbReference type="Gene3D" id="3.40.50.300">
    <property type="entry name" value="P-loop containing nucleotide triphosphate hydrolases"/>
    <property type="match status" value="1"/>
</dbReference>
<reference evidence="2 3" key="1">
    <citation type="submission" date="2013-10" db="EMBL/GenBank/DDBJ databases">
        <title>The Genome Sequence of Ruminococcus gnavus CC55_001C.</title>
        <authorList>
            <consortium name="The Broad Institute Genomics Platform"/>
            <person name="Earl A."/>
            <person name="Allen-Vercoe E."/>
            <person name="Daigneault M."/>
            <person name="Young S.K."/>
            <person name="Zeng Q."/>
            <person name="Gargeya S."/>
            <person name="Fitzgerald M."/>
            <person name="Abouelleil A."/>
            <person name="Alvarado L."/>
            <person name="Chapman S.B."/>
            <person name="Gainer-Dewar J."/>
            <person name="Goldberg J."/>
            <person name="Griggs A."/>
            <person name="Gujja S."/>
            <person name="Hansen M."/>
            <person name="Howarth C."/>
            <person name="Imamovic A."/>
            <person name="Ireland A."/>
            <person name="Larimer J."/>
            <person name="McCowan C."/>
            <person name="Murphy C."/>
            <person name="Pearson M."/>
            <person name="Poon T.W."/>
            <person name="Priest M."/>
            <person name="Roberts A."/>
            <person name="Saif S."/>
            <person name="Shea T."/>
            <person name="Sykes S."/>
            <person name="Wortman J."/>
            <person name="Nusbaum C."/>
            <person name="Birren B."/>
        </authorList>
    </citation>
    <scope>NUCLEOTIDE SEQUENCE [LARGE SCALE GENOMIC DNA]</scope>
    <source>
        <strain evidence="2 3">CC55_001C</strain>
    </source>
</reference>
<name>A0A829NE80_MEDG5</name>
<dbReference type="AlphaFoldDB" id="A0A829NE80"/>
<dbReference type="PANTHER" id="PTHR35894:SF1">
    <property type="entry name" value="PHOSPHORIBULOKINASE _ URIDINE KINASE FAMILY"/>
    <property type="match status" value="1"/>
</dbReference>
<dbReference type="InterPro" id="IPR027417">
    <property type="entry name" value="P-loop_NTPase"/>
</dbReference>
<keyword evidence="3" id="KW-1185">Reference proteome</keyword>
<dbReference type="SUPFAM" id="SSF52540">
    <property type="entry name" value="P-loop containing nucleoside triphosphate hydrolases"/>
    <property type="match status" value="1"/>
</dbReference>
<sequence>MDYTARYGLEFNPFLKNSKEVLVETQEYKEVLFRLDYLLTTKGFGLLTGSAGRGKTTAVRNWASGLNTSLYKVMYSSLSTLTVNDFYRNLATELGAQPAFRKTDNFKIIQDEINRLVLEKRQTHVIIIDEANYIGNAVLNDLKMLFNFEMDSKDRAVVLLSGLPQLNSTLRLSIHEPFRQRIVMNYNLEGMTKAEGHSYVTAKLNGAGCTQTVFEENALEAILNAANGTPRMINKLCNASLLVGNSSNLNIITADAVMQAINDCELG</sequence>
<dbReference type="InterPro" id="IPR049945">
    <property type="entry name" value="AAA_22"/>
</dbReference>
<evidence type="ECO:0000259" key="1">
    <source>
        <dbReference type="Pfam" id="PF13401"/>
    </source>
</evidence>
<dbReference type="PANTHER" id="PTHR35894">
    <property type="entry name" value="GENERAL SECRETION PATHWAY PROTEIN A-RELATED"/>
    <property type="match status" value="1"/>
</dbReference>
<accession>A0A829NE80</accession>
<dbReference type="CDD" id="cd00009">
    <property type="entry name" value="AAA"/>
    <property type="match status" value="1"/>
</dbReference>
<proteinExistence type="predicted"/>
<dbReference type="EMBL" id="AZJF01000005">
    <property type="protein sequence ID" value="ETD17687.1"/>
    <property type="molecule type" value="Genomic_DNA"/>
</dbReference>